<dbReference type="GO" id="GO:0005886">
    <property type="term" value="C:plasma membrane"/>
    <property type="evidence" value="ECO:0007669"/>
    <property type="project" value="UniProtKB-SubCell"/>
</dbReference>
<keyword evidence="5 7" id="KW-0378">Hydrolase</keyword>
<evidence type="ECO:0000256" key="2">
    <source>
        <dbReference type="ARBA" id="ARBA00004401"/>
    </source>
</evidence>
<evidence type="ECO:0000256" key="4">
    <source>
        <dbReference type="ARBA" id="ARBA00013208"/>
    </source>
</evidence>
<name>A0A7X2NKC7_9CLOT</name>
<evidence type="ECO:0000256" key="1">
    <source>
        <dbReference type="ARBA" id="ARBA00000677"/>
    </source>
</evidence>
<dbReference type="InterPro" id="IPR000223">
    <property type="entry name" value="Pept_S26A_signal_pept_1"/>
</dbReference>
<evidence type="ECO:0000259" key="8">
    <source>
        <dbReference type="Pfam" id="PF10502"/>
    </source>
</evidence>
<evidence type="ECO:0000256" key="7">
    <source>
        <dbReference type="RuleBase" id="RU362042"/>
    </source>
</evidence>
<keyword evidence="10" id="KW-1185">Reference proteome</keyword>
<keyword evidence="7" id="KW-1133">Transmembrane helix</keyword>
<feature type="active site" evidence="6">
    <location>
        <position position="35"/>
    </location>
</feature>
<dbReference type="Proteomes" id="UP000429958">
    <property type="component" value="Unassembled WGS sequence"/>
</dbReference>
<organism evidence="9 10">
    <name type="scientific">Clostridium porci</name>
    <dbReference type="NCBI Taxonomy" id="2605778"/>
    <lineage>
        <taxon>Bacteria</taxon>
        <taxon>Bacillati</taxon>
        <taxon>Bacillota</taxon>
        <taxon>Clostridia</taxon>
        <taxon>Eubacteriales</taxon>
        <taxon>Clostridiaceae</taxon>
        <taxon>Clostridium</taxon>
    </lineage>
</organism>
<dbReference type="InterPro" id="IPR019533">
    <property type="entry name" value="Peptidase_S26"/>
</dbReference>
<dbReference type="Gene3D" id="2.10.109.10">
    <property type="entry name" value="Umud Fragment, subunit A"/>
    <property type="match status" value="1"/>
</dbReference>
<dbReference type="PRINTS" id="PR00727">
    <property type="entry name" value="LEADERPTASE"/>
</dbReference>
<keyword evidence="7" id="KW-0472">Membrane</keyword>
<feature type="domain" description="Peptidase S26" evidence="8">
    <location>
        <begin position="9"/>
        <end position="158"/>
    </location>
</feature>
<keyword evidence="7" id="KW-0812">Transmembrane</keyword>
<keyword evidence="7" id="KW-0645">Protease</keyword>
<dbReference type="SUPFAM" id="SSF51306">
    <property type="entry name" value="LexA/Signal peptidase"/>
    <property type="match status" value="1"/>
</dbReference>
<evidence type="ECO:0000256" key="6">
    <source>
        <dbReference type="PIRSR" id="PIRSR600223-1"/>
    </source>
</evidence>
<comment type="catalytic activity">
    <reaction evidence="1 7">
        <text>Cleavage of hydrophobic, N-terminal signal or leader sequences from secreted and periplasmic proteins.</text>
        <dbReference type="EC" id="3.4.21.89"/>
    </reaction>
</comment>
<feature type="active site" evidence="6">
    <location>
        <position position="75"/>
    </location>
</feature>
<evidence type="ECO:0000256" key="3">
    <source>
        <dbReference type="ARBA" id="ARBA00009370"/>
    </source>
</evidence>
<dbReference type="PANTHER" id="PTHR43390:SF1">
    <property type="entry name" value="CHLOROPLAST PROCESSING PEPTIDASE"/>
    <property type="match status" value="1"/>
</dbReference>
<dbReference type="InterPro" id="IPR036286">
    <property type="entry name" value="LexA/Signal_pep-like_sf"/>
</dbReference>
<comment type="subcellular location">
    <subcellularLocation>
        <location evidence="2">Cell membrane</location>
        <topology evidence="2">Single-pass type II membrane protein</topology>
    </subcellularLocation>
    <subcellularLocation>
        <location evidence="7">Membrane</location>
        <topology evidence="7">Single-pass type II membrane protein</topology>
    </subcellularLocation>
</comment>
<comment type="similarity">
    <text evidence="3 7">Belongs to the peptidase S26 family.</text>
</comment>
<dbReference type="CDD" id="cd06530">
    <property type="entry name" value="S26_SPase_I"/>
    <property type="match status" value="1"/>
</dbReference>
<evidence type="ECO:0000256" key="5">
    <source>
        <dbReference type="ARBA" id="ARBA00022801"/>
    </source>
</evidence>
<dbReference type="RefSeq" id="WP_154471943.1">
    <property type="nucleotide sequence ID" value="NZ_VUMD01000006.1"/>
</dbReference>
<accession>A0A7X2NKC7</accession>
<dbReference type="AlphaFoldDB" id="A0A7X2NKC7"/>
<comment type="caution">
    <text evidence="9">The sequence shown here is derived from an EMBL/GenBank/DDBJ whole genome shotgun (WGS) entry which is preliminary data.</text>
</comment>
<protein>
    <recommendedName>
        <fullName evidence="4 7">Signal peptidase I</fullName>
        <ecNumber evidence="4 7">3.4.21.89</ecNumber>
    </recommendedName>
</protein>
<proteinExistence type="inferred from homology"/>
<dbReference type="GO" id="GO:0009003">
    <property type="term" value="F:signal peptidase activity"/>
    <property type="evidence" value="ECO:0007669"/>
    <property type="project" value="UniProtKB-EC"/>
</dbReference>
<dbReference type="Pfam" id="PF10502">
    <property type="entry name" value="Peptidase_S26"/>
    <property type="match status" value="1"/>
</dbReference>
<evidence type="ECO:0000313" key="10">
    <source>
        <dbReference type="Proteomes" id="UP000429958"/>
    </source>
</evidence>
<evidence type="ECO:0000313" key="9">
    <source>
        <dbReference type="EMBL" id="MSS36499.1"/>
    </source>
</evidence>
<dbReference type="GO" id="GO:0004252">
    <property type="term" value="F:serine-type endopeptidase activity"/>
    <property type="evidence" value="ECO:0007669"/>
    <property type="project" value="InterPro"/>
</dbReference>
<dbReference type="NCBIfam" id="TIGR02227">
    <property type="entry name" value="sigpep_I_bact"/>
    <property type="match status" value="1"/>
</dbReference>
<dbReference type="EMBL" id="VUMD01000006">
    <property type="protein sequence ID" value="MSS36499.1"/>
    <property type="molecule type" value="Genomic_DNA"/>
</dbReference>
<dbReference type="PANTHER" id="PTHR43390">
    <property type="entry name" value="SIGNAL PEPTIDASE I"/>
    <property type="match status" value="1"/>
</dbReference>
<sequence>MVKALKSCKDVIITILVMIFLMNFVFINAYIPSGSMENTIMTGDRVFGVRFLREFDRGDIVIFKDPDGGDFYLIKRVIGLPGETVTIENGVVSVNGMQLTEAYLKEPMIPEEDFSITLPEEGYFVMGDNRNDSYDARYWEHKIVYEDNIAGKALFRYWPFTQMKGL</sequence>
<dbReference type="GO" id="GO:0006465">
    <property type="term" value="P:signal peptide processing"/>
    <property type="evidence" value="ECO:0007669"/>
    <property type="project" value="InterPro"/>
</dbReference>
<dbReference type="EC" id="3.4.21.89" evidence="4 7"/>
<dbReference type="InterPro" id="IPR019757">
    <property type="entry name" value="Pept_S26A_signal_pept_1_Lys-AS"/>
</dbReference>
<dbReference type="PROSITE" id="PS00760">
    <property type="entry name" value="SPASE_I_2"/>
    <property type="match status" value="1"/>
</dbReference>
<feature type="transmembrane region" description="Helical" evidence="7">
    <location>
        <begin position="12"/>
        <end position="31"/>
    </location>
</feature>
<gene>
    <name evidence="9" type="primary">lepB</name>
    <name evidence="9" type="ORF">FYJ39_07935</name>
</gene>
<reference evidence="9 10" key="1">
    <citation type="submission" date="2019-08" db="EMBL/GenBank/DDBJ databases">
        <title>In-depth cultivation of the pig gut microbiome towards novel bacterial diversity and tailored functional studies.</title>
        <authorList>
            <person name="Wylensek D."/>
            <person name="Hitch T.C.A."/>
            <person name="Clavel T."/>
        </authorList>
    </citation>
    <scope>NUCLEOTIDE SEQUENCE [LARGE SCALE GENOMIC DNA]</scope>
    <source>
        <strain evidence="9 10">WCA-389-WT-23D1</strain>
    </source>
</reference>